<feature type="coiled-coil region" evidence="1">
    <location>
        <begin position="267"/>
        <end position="294"/>
    </location>
</feature>
<keyword evidence="3" id="KW-1185">Reference proteome</keyword>
<dbReference type="KEGG" id="mgor:H0P51_06880"/>
<dbReference type="Proteomes" id="UP000510682">
    <property type="component" value="Chromosome"/>
</dbReference>
<name>A0A7D6DZQ0_9MYCO</name>
<accession>A0A7D6DZQ0</accession>
<dbReference type="EMBL" id="CP059165">
    <property type="protein sequence ID" value="QLL08644.1"/>
    <property type="molecule type" value="Genomic_DNA"/>
</dbReference>
<reference evidence="2" key="1">
    <citation type="submission" date="2020-07" db="EMBL/GenBank/DDBJ databases">
        <title>Description of Mycobacterium gordonae subsp. intergordonae subsp.nov. and Mycobacterium gordonae subsp. gordonae subsp. nov.</title>
        <authorList>
            <person name="Huang H."/>
        </authorList>
    </citation>
    <scope>NUCLEOTIDE SEQUENCE [LARGE SCALE GENOMIC DNA]</scope>
    <source>
        <strain evidence="2">24T</strain>
    </source>
</reference>
<reference evidence="2" key="2">
    <citation type="submission" date="2020-07" db="EMBL/GenBank/DDBJ databases">
        <authorList>
            <person name="Yu X."/>
        </authorList>
    </citation>
    <scope>NUCLEOTIDE SEQUENCE [LARGE SCALE GENOMIC DNA]</scope>
    <source>
        <strain evidence="2">24T</strain>
    </source>
</reference>
<evidence type="ECO:0000313" key="2">
    <source>
        <dbReference type="EMBL" id="QLL08644.1"/>
    </source>
</evidence>
<dbReference type="AlphaFoldDB" id="A0A7D6DZQ0"/>
<keyword evidence="1" id="KW-0175">Coiled coil</keyword>
<proteinExistence type="predicted"/>
<evidence type="ECO:0008006" key="4">
    <source>
        <dbReference type="Google" id="ProtNLM"/>
    </source>
</evidence>
<gene>
    <name evidence="2" type="ORF">H0P51_06880</name>
</gene>
<protein>
    <recommendedName>
        <fullName evidence="4">Restriction endonuclease</fullName>
    </recommendedName>
</protein>
<evidence type="ECO:0000256" key="1">
    <source>
        <dbReference type="SAM" id="Coils"/>
    </source>
</evidence>
<organism evidence="2 3">
    <name type="scientific">Mycobacterium vicinigordonae</name>
    <dbReference type="NCBI Taxonomy" id="1719132"/>
    <lineage>
        <taxon>Bacteria</taxon>
        <taxon>Bacillati</taxon>
        <taxon>Actinomycetota</taxon>
        <taxon>Actinomycetes</taxon>
        <taxon>Mycobacteriales</taxon>
        <taxon>Mycobacteriaceae</taxon>
        <taxon>Mycobacterium</taxon>
    </lineage>
</organism>
<sequence>MRLLSLDYDPIYGDDDCTRSTFDSDISVFDYDVVNWDPAKSLSHYHSVYGEQYQNLPSPTENESVRLLADIDRRRGEFRDFLNAGRILIVITRPPQECYVDTGKKEYSGTGRNRSTTRVVSKADLWRALPVARDQLSLTRASGSRIQISGSNSLATFLKNRKAFFKYDAVMSAWPGADVARVQGTERAVSSYVETEGGGILVLLPAPDLIKSVSEKTGKVLYKPQAIAIQGELIQAVFDLTSAGVISRPAWAEKYSTKAQLEVRESVVKQQARVQSARTKLTNLQKKQEESELKDQLFLGTGRPLELQVKAVFELLGCEVSEPEPGRDDWKVKFPRRNAVVEVKGVAKSAAEKHAAQLEKWVAGEMEEVGTAPKGVLVVNTWRETELADRTEKDFPDQMIPYSRGREHCLVTGLQLFVIQAEVEADPARAEYWRGKILETSGVLEGADDWRAILMQAESGEIDTASDVGDI</sequence>
<evidence type="ECO:0000313" key="3">
    <source>
        <dbReference type="Proteomes" id="UP000510682"/>
    </source>
</evidence>
<dbReference type="RefSeq" id="WP_180917229.1">
    <property type="nucleotide sequence ID" value="NZ_CP059165.1"/>
</dbReference>